<organism evidence="15 16">
    <name type="scientific">Mycena pura</name>
    <dbReference type="NCBI Taxonomy" id="153505"/>
    <lineage>
        <taxon>Eukaryota</taxon>
        <taxon>Fungi</taxon>
        <taxon>Dikarya</taxon>
        <taxon>Basidiomycota</taxon>
        <taxon>Agaricomycotina</taxon>
        <taxon>Agaricomycetes</taxon>
        <taxon>Agaricomycetidae</taxon>
        <taxon>Agaricales</taxon>
        <taxon>Marasmiineae</taxon>
        <taxon>Mycenaceae</taxon>
        <taxon>Mycena</taxon>
    </lineage>
</organism>
<evidence type="ECO:0000256" key="8">
    <source>
        <dbReference type="ARBA" id="ARBA00023136"/>
    </source>
</evidence>
<proteinExistence type="predicted"/>
<feature type="compositionally biased region" description="Polar residues" evidence="12">
    <location>
        <begin position="281"/>
        <end position="297"/>
    </location>
</feature>
<keyword evidence="9" id="KW-0119">Carbohydrate metabolism</keyword>
<dbReference type="PANTHER" id="PTHR46471">
    <property type="entry name" value="CHITIN DEACETYLASE"/>
    <property type="match status" value="1"/>
</dbReference>
<feature type="compositionally biased region" description="Polar residues" evidence="12">
    <location>
        <begin position="328"/>
        <end position="340"/>
    </location>
</feature>
<keyword evidence="16" id="KW-1185">Reference proteome</keyword>
<feature type="compositionally biased region" description="Low complexity" evidence="12">
    <location>
        <begin position="341"/>
        <end position="360"/>
    </location>
</feature>
<dbReference type="AlphaFoldDB" id="A0AAD6VIY1"/>
<gene>
    <name evidence="15" type="ORF">GGX14DRAFT_443850</name>
</gene>
<evidence type="ECO:0000313" key="16">
    <source>
        <dbReference type="Proteomes" id="UP001219525"/>
    </source>
</evidence>
<evidence type="ECO:0000313" key="15">
    <source>
        <dbReference type="EMBL" id="KAJ7214415.1"/>
    </source>
</evidence>
<keyword evidence="7" id="KW-0378">Hydrolase</keyword>
<keyword evidence="4" id="KW-0325">Glycoprotein</keyword>
<dbReference type="EMBL" id="JARJCW010000019">
    <property type="protein sequence ID" value="KAJ7214415.1"/>
    <property type="molecule type" value="Genomic_DNA"/>
</dbReference>
<keyword evidence="11" id="KW-0961">Cell wall biogenesis/degradation</keyword>
<dbReference type="Proteomes" id="UP001219525">
    <property type="component" value="Unassembled WGS sequence"/>
</dbReference>
<dbReference type="PROSITE" id="PS51677">
    <property type="entry name" value="NODB"/>
    <property type="match status" value="1"/>
</dbReference>
<name>A0AAD6VIY1_9AGAR</name>
<feature type="domain" description="NodB homology" evidence="14">
    <location>
        <begin position="38"/>
        <end position="223"/>
    </location>
</feature>
<protein>
    <recommendedName>
        <fullName evidence="14">NodB homology domain-containing protein</fullName>
    </recommendedName>
</protein>
<dbReference type="GO" id="GO:0016810">
    <property type="term" value="F:hydrolase activity, acting on carbon-nitrogen (but not peptide) bonds"/>
    <property type="evidence" value="ECO:0007669"/>
    <property type="project" value="InterPro"/>
</dbReference>
<feature type="region of interest" description="Disordered" evidence="12">
    <location>
        <begin position="276"/>
        <end position="368"/>
    </location>
</feature>
<dbReference type="Gene3D" id="3.20.20.370">
    <property type="entry name" value="Glycoside hydrolase/deacetylase"/>
    <property type="match status" value="1"/>
</dbReference>
<evidence type="ECO:0000256" key="4">
    <source>
        <dbReference type="ARBA" id="ARBA00022622"/>
    </source>
</evidence>
<comment type="cofactor">
    <cofactor evidence="1">
        <name>Co(2+)</name>
        <dbReference type="ChEBI" id="CHEBI:48828"/>
    </cofactor>
</comment>
<dbReference type="GO" id="GO:0005886">
    <property type="term" value="C:plasma membrane"/>
    <property type="evidence" value="ECO:0007669"/>
    <property type="project" value="UniProtKB-SubCell"/>
</dbReference>
<dbReference type="GO" id="GO:0098552">
    <property type="term" value="C:side of membrane"/>
    <property type="evidence" value="ECO:0007669"/>
    <property type="project" value="UniProtKB-KW"/>
</dbReference>
<keyword evidence="3" id="KW-1003">Cell membrane</keyword>
<evidence type="ECO:0000256" key="9">
    <source>
        <dbReference type="ARBA" id="ARBA00023277"/>
    </source>
</evidence>
<dbReference type="GO" id="GO:0005975">
    <property type="term" value="P:carbohydrate metabolic process"/>
    <property type="evidence" value="ECO:0007669"/>
    <property type="project" value="InterPro"/>
</dbReference>
<dbReference type="CDD" id="cd10951">
    <property type="entry name" value="CE4_ClCDA_like"/>
    <property type="match status" value="1"/>
</dbReference>
<evidence type="ECO:0000256" key="1">
    <source>
        <dbReference type="ARBA" id="ARBA00001941"/>
    </source>
</evidence>
<keyword evidence="6 13" id="KW-0732">Signal</keyword>
<reference evidence="15" key="1">
    <citation type="submission" date="2023-03" db="EMBL/GenBank/DDBJ databases">
        <title>Massive genome expansion in bonnet fungi (Mycena s.s.) driven by repeated elements and novel gene families across ecological guilds.</title>
        <authorList>
            <consortium name="Lawrence Berkeley National Laboratory"/>
            <person name="Harder C.B."/>
            <person name="Miyauchi S."/>
            <person name="Viragh M."/>
            <person name="Kuo A."/>
            <person name="Thoen E."/>
            <person name="Andreopoulos B."/>
            <person name="Lu D."/>
            <person name="Skrede I."/>
            <person name="Drula E."/>
            <person name="Henrissat B."/>
            <person name="Morin E."/>
            <person name="Kohler A."/>
            <person name="Barry K."/>
            <person name="LaButti K."/>
            <person name="Morin E."/>
            <person name="Salamov A."/>
            <person name="Lipzen A."/>
            <person name="Mereny Z."/>
            <person name="Hegedus B."/>
            <person name="Baldrian P."/>
            <person name="Stursova M."/>
            <person name="Weitz H."/>
            <person name="Taylor A."/>
            <person name="Grigoriev I.V."/>
            <person name="Nagy L.G."/>
            <person name="Martin F."/>
            <person name="Kauserud H."/>
        </authorList>
    </citation>
    <scope>NUCLEOTIDE SEQUENCE</scope>
    <source>
        <strain evidence="15">9144</strain>
    </source>
</reference>
<dbReference type="SUPFAM" id="SSF88713">
    <property type="entry name" value="Glycoside hydrolase/deacetylase"/>
    <property type="match status" value="1"/>
</dbReference>
<dbReference type="Pfam" id="PF01522">
    <property type="entry name" value="Polysacc_deac_1"/>
    <property type="match status" value="1"/>
</dbReference>
<keyword evidence="10" id="KW-0449">Lipoprotein</keyword>
<dbReference type="InterPro" id="IPR011330">
    <property type="entry name" value="Glyco_hydro/deAcase_b/a-brl"/>
</dbReference>
<keyword evidence="4" id="KW-0336">GPI-anchor</keyword>
<evidence type="ECO:0000259" key="14">
    <source>
        <dbReference type="PROSITE" id="PS51677"/>
    </source>
</evidence>
<feature type="chain" id="PRO_5042149039" description="NodB homology domain-containing protein" evidence="13">
    <location>
        <begin position="19"/>
        <end position="385"/>
    </location>
</feature>
<feature type="signal peptide" evidence="13">
    <location>
        <begin position="1"/>
        <end position="18"/>
    </location>
</feature>
<sequence>MSMLLIVASFLAASAVHGRSALKYRATPQLYKSCINSNDIALTFDDGPYIYLRNISDQFTAAGAKATFFMNGNNWDCIYNADRISDVKYAYAAGHMIGSHTWAHGDLATFSTAQIDDAMYRMEEAFSRILGIMPAFMRPPYGNDNSNIQSIAAQRGQSLALWDQDTRDADGNTVAQSEAVYDSVAQAKLKNALILEHEVKETTATTLVPYAIKLFQGLGYNLVTMADCLGVDPYQTIGVAQEQTSAWTCDGTPAPGEGCSGSITCETGTALFNPATAPASIDTTSPPGTQPSATSGGSAPAVSPNVSGFRKPPSAAPSGVAEPETGSAKPTGSAPPSNANSDSGGSQTSGSSSPSPAQSGKTGGARGVTVPIGALVGTVGLIMLL</sequence>
<dbReference type="GO" id="GO:0071555">
    <property type="term" value="P:cell wall organization"/>
    <property type="evidence" value="ECO:0007669"/>
    <property type="project" value="UniProtKB-KW"/>
</dbReference>
<evidence type="ECO:0000256" key="2">
    <source>
        <dbReference type="ARBA" id="ARBA00004609"/>
    </source>
</evidence>
<evidence type="ECO:0000256" key="3">
    <source>
        <dbReference type="ARBA" id="ARBA00022475"/>
    </source>
</evidence>
<keyword evidence="5" id="KW-0479">Metal-binding</keyword>
<evidence type="ECO:0000256" key="5">
    <source>
        <dbReference type="ARBA" id="ARBA00022723"/>
    </source>
</evidence>
<dbReference type="GO" id="GO:0046872">
    <property type="term" value="F:metal ion binding"/>
    <property type="evidence" value="ECO:0007669"/>
    <property type="project" value="UniProtKB-KW"/>
</dbReference>
<keyword evidence="8" id="KW-0472">Membrane</keyword>
<accession>A0AAD6VIY1</accession>
<evidence type="ECO:0000256" key="6">
    <source>
        <dbReference type="ARBA" id="ARBA00022729"/>
    </source>
</evidence>
<comment type="caution">
    <text evidence="15">The sequence shown here is derived from an EMBL/GenBank/DDBJ whole genome shotgun (WGS) entry which is preliminary data.</text>
</comment>
<evidence type="ECO:0000256" key="7">
    <source>
        <dbReference type="ARBA" id="ARBA00022801"/>
    </source>
</evidence>
<evidence type="ECO:0000256" key="12">
    <source>
        <dbReference type="SAM" id="MobiDB-lite"/>
    </source>
</evidence>
<evidence type="ECO:0000256" key="13">
    <source>
        <dbReference type="SAM" id="SignalP"/>
    </source>
</evidence>
<comment type="subcellular location">
    <subcellularLocation>
        <location evidence="2">Cell membrane</location>
        <topology evidence="2">Lipid-anchor</topology>
        <topology evidence="2">GPI-anchor</topology>
    </subcellularLocation>
</comment>
<evidence type="ECO:0000256" key="10">
    <source>
        <dbReference type="ARBA" id="ARBA00023288"/>
    </source>
</evidence>
<evidence type="ECO:0000256" key="11">
    <source>
        <dbReference type="ARBA" id="ARBA00023316"/>
    </source>
</evidence>
<dbReference type="InterPro" id="IPR002509">
    <property type="entry name" value="NODB_dom"/>
</dbReference>
<dbReference type="PANTHER" id="PTHR46471:SF2">
    <property type="entry name" value="CHITIN DEACETYLASE-RELATED"/>
    <property type="match status" value="1"/>
</dbReference>